<accession>A0A1G9RBP9</accession>
<evidence type="ECO:0000313" key="4">
    <source>
        <dbReference type="EMBL" id="SDM20663.1"/>
    </source>
</evidence>
<reference evidence="5" key="1">
    <citation type="submission" date="2016-10" db="EMBL/GenBank/DDBJ databases">
        <authorList>
            <person name="Varghese N."/>
            <person name="Submissions S."/>
        </authorList>
    </citation>
    <scope>NUCLEOTIDE SEQUENCE [LARGE SCALE GENOMIC DNA]</scope>
    <source>
        <strain evidence="5">AAP</strain>
    </source>
</reference>
<proteinExistence type="inferred from homology"/>
<dbReference type="Proteomes" id="UP000199107">
    <property type="component" value="Unassembled WGS sequence"/>
</dbReference>
<evidence type="ECO:0000259" key="2">
    <source>
        <dbReference type="Pfam" id="PF04183"/>
    </source>
</evidence>
<name>A0A1G9RBP9_9GAMM</name>
<comment type="similarity">
    <text evidence="1">Belongs to the IucA/IucC family.</text>
</comment>
<dbReference type="Gene3D" id="1.10.510.40">
    <property type="match status" value="1"/>
</dbReference>
<dbReference type="InterPro" id="IPR022770">
    <property type="entry name" value="IucA/IucC-like_C"/>
</dbReference>
<dbReference type="Pfam" id="PF04183">
    <property type="entry name" value="IucA_IucC"/>
    <property type="match status" value="1"/>
</dbReference>
<dbReference type="InterPro" id="IPR037455">
    <property type="entry name" value="LucA/IucC-like"/>
</dbReference>
<dbReference type="InterPro" id="IPR007310">
    <property type="entry name" value="Aerobactin_biosyn_IucA/IucC_N"/>
</dbReference>
<dbReference type="Pfam" id="PF06276">
    <property type="entry name" value="FhuF"/>
    <property type="match status" value="1"/>
</dbReference>
<sequence>MATTTDATPLNEVDPAASCFFNALLRETCAWRLDTTGHGELARLPITEGELQLRLQHRSTSGECRFQWPILWFKEGASQAVDFPTALEHILASPALVGPLDATARHTFRERVLESRANTRASLDDRDDLAHLQNGPLTFAEAEQGLLAGHAFHPAPKSRAPFSEAEARAFCPEHRARFGLAWWAVAPPLAAGDSSRDITAADLALEVLPANLATRLPPGFSALPMHPWQAMQLRRQAWVQAQERRGQLLWLGNSAAEWLPTSSHRSLYAPRAPWMVKGSLSARLTNSLRLLSLKEVRRGLHLDRWMRELDMARRFPGFAVMQEPAWLGWLDAKGDVDPASLVVLRENLLLGAAETETVVLATLTQQPLGPGRQTLLAARLRARAQTLGESLPQVARGWFAAFCRHVLTPLFGLAVEDGIVLLAHQQNIVLRLDDGWPVGMFYRDCQGSGVGDRFLERHPQLEHPPENYWARDTQRRYFLYYLLINSTFAVTSALAADGLIDEATLQHDLRDHLNALRERLDGDLDCLDHALQSVQLEAKGNFFCYLSGINEATLTEPARLYLSLDNPLAPAAAAAPATNRYQGAPA</sequence>
<keyword evidence="5" id="KW-1185">Reference proteome</keyword>
<dbReference type="OrthoDB" id="495728at2"/>
<gene>
    <name evidence="4" type="ORF">SAMN05192555_110135</name>
</gene>
<dbReference type="STRING" id="48727.SAMN05192555_110135"/>
<dbReference type="EMBL" id="FNGH01000010">
    <property type="protein sequence ID" value="SDM20663.1"/>
    <property type="molecule type" value="Genomic_DNA"/>
</dbReference>
<evidence type="ECO:0000313" key="5">
    <source>
        <dbReference type="Proteomes" id="UP000199107"/>
    </source>
</evidence>
<feature type="domain" description="Aerobactin siderophore biosynthesis IucA/IucC-like C-terminal" evidence="3">
    <location>
        <begin position="398"/>
        <end position="553"/>
    </location>
</feature>
<dbReference type="PANTHER" id="PTHR34384:SF5">
    <property type="entry name" value="L-2,3-DIAMINOPROPANOATE--CITRATE LIGASE"/>
    <property type="match status" value="1"/>
</dbReference>
<evidence type="ECO:0000256" key="1">
    <source>
        <dbReference type="ARBA" id="ARBA00007832"/>
    </source>
</evidence>
<dbReference type="RefSeq" id="WP_089659110.1">
    <property type="nucleotide sequence ID" value="NZ_FNGH01000010.1"/>
</dbReference>
<feature type="domain" description="Aerobactin siderophore biosynthesis IucA/IucC N-terminal" evidence="2">
    <location>
        <begin position="138"/>
        <end position="365"/>
    </location>
</feature>
<dbReference type="GO" id="GO:0019290">
    <property type="term" value="P:siderophore biosynthetic process"/>
    <property type="evidence" value="ECO:0007669"/>
    <property type="project" value="InterPro"/>
</dbReference>
<organism evidence="4 5">
    <name type="scientific">Franzmannia pantelleriensis</name>
    <dbReference type="NCBI Taxonomy" id="48727"/>
    <lineage>
        <taxon>Bacteria</taxon>
        <taxon>Pseudomonadati</taxon>
        <taxon>Pseudomonadota</taxon>
        <taxon>Gammaproteobacteria</taxon>
        <taxon>Oceanospirillales</taxon>
        <taxon>Halomonadaceae</taxon>
        <taxon>Franzmannia</taxon>
    </lineage>
</organism>
<protein>
    <submittedName>
        <fullName evidence="4">N2-citryl-N6-acetyl-N6-hydroxylysine synthase</fullName>
    </submittedName>
</protein>
<dbReference type="PANTHER" id="PTHR34384">
    <property type="entry name" value="L-2,3-DIAMINOPROPANOATE--CITRATE LIGASE"/>
    <property type="match status" value="1"/>
</dbReference>
<evidence type="ECO:0000259" key="3">
    <source>
        <dbReference type="Pfam" id="PF06276"/>
    </source>
</evidence>
<dbReference type="GO" id="GO:0016881">
    <property type="term" value="F:acid-amino acid ligase activity"/>
    <property type="evidence" value="ECO:0007669"/>
    <property type="project" value="UniProtKB-ARBA"/>
</dbReference>
<dbReference type="AlphaFoldDB" id="A0A1G9RBP9"/>